<dbReference type="AlphaFoldDB" id="A0A7S2I9J7"/>
<dbReference type="CDD" id="cd09212">
    <property type="entry name" value="PUB"/>
    <property type="match status" value="1"/>
</dbReference>
<evidence type="ECO:0000259" key="2">
    <source>
        <dbReference type="Pfam" id="PF09409"/>
    </source>
</evidence>
<dbReference type="SUPFAM" id="SSF143503">
    <property type="entry name" value="PUG domain-like"/>
    <property type="match status" value="1"/>
</dbReference>
<feature type="region of interest" description="Disordered" evidence="1">
    <location>
        <begin position="182"/>
        <end position="216"/>
    </location>
</feature>
<feature type="region of interest" description="Disordered" evidence="1">
    <location>
        <begin position="1"/>
        <end position="20"/>
    </location>
</feature>
<dbReference type="PANTHER" id="PTHR23153:SF38">
    <property type="entry name" value="UBX DOMAIN-CONTAINING PROTEIN 6"/>
    <property type="match status" value="1"/>
</dbReference>
<dbReference type="Pfam" id="PF09409">
    <property type="entry name" value="PUB"/>
    <property type="match status" value="1"/>
</dbReference>
<organism evidence="3">
    <name type="scientific">Haptolina brevifila</name>
    <dbReference type="NCBI Taxonomy" id="156173"/>
    <lineage>
        <taxon>Eukaryota</taxon>
        <taxon>Haptista</taxon>
        <taxon>Haptophyta</taxon>
        <taxon>Prymnesiophyceae</taxon>
        <taxon>Prymnesiales</taxon>
        <taxon>Prymnesiaceae</taxon>
        <taxon>Haptolina</taxon>
    </lineage>
</organism>
<dbReference type="Gene3D" id="1.20.58.2190">
    <property type="match status" value="1"/>
</dbReference>
<sequence>MASEADTSASNAGAPVDAHPSLAGAPVKPIIVTPDDLAVAENRKLVLRALDSKISQQDDGVALAAIELALKIINNIISHPSDPKYKKIRANNPAISQKLIRCPGGQDLLLALGFHVKVFEFEEHWMADEGPLLMRTLAESTQVLENYRDLARKKIERSAKQKAEKLANLNDERLRTLQAIEDDKVERRERERMRARHPEMEQGSAITTAGASVDES</sequence>
<dbReference type="SMART" id="SM00580">
    <property type="entry name" value="PUG"/>
    <property type="match status" value="1"/>
</dbReference>
<dbReference type="InterPro" id="IPR036339">
    <property type="entry name" value="PUB-like_dom_sf"/>
</dbReference>
<dbReference type="GO" id="GO:0005737">
    <property type="term" value="C:cytoplasm"/>
    <property type="evidence" value="ECO:0007669"/>
    <property type="project" value="TreeGrafter"/>
</dbReference>
<accession>A0A7S2I9J7</accession>
<feature type="compositionally biased region" description="Polar residues" evidence="1">
    <location>
        <begin position="1"/>
        <end position="11"/>
    </location>
</feature>
<feature type="compositionally biased region" description="Basic and acidic residues" evidence="1">
    <location>
        <begin position="182"/>
        <end position="200"/>
    </location>
</feature>
<protein>
    <recommendedName>
        <fullName evidence="2">PUB domain-containing protein</fullName>
    </recommendedName>
</protein>
<evidence type="ECO:0000256" key="1">
    <source>
        <dbReference type="SAM" id="MobiDB-lite"/>
    </source>
</evidence>
<dbReference type="EMBL" id="HBGU01059083">
    <property type="protein sequence ID" value="CAD9512225.1"/>
    <property type="molecule type" value="Transcribed_RNA"/>
</dbReference>
<reference evidence="3" key="1">
    <citation type="submission" date="2021-01" db="EMBL/GenBank/DDBJ databases">
        <authorList>
            <person name="Corre E."/>
            <person name="Pelletier E."/>
            <person name="Niang G."/>
            <person name="Scheremetjew M."/>
            <person name="Finn R."/>
            <person name="Kale V."/>
            <person name="Holt S."/>
            <person name="Cochrane G."/>
            <person name="Meng A."/>
            <person name="Brown T."/>
            <person name="Cohen L."/>
        </authorList>
    </citation>
    <scope>NUCLEOTIDE SEQUENCE</scope>
    <source>
        <strain evidence="3">UTEX LB 985</strain>
    </source>
</reference>
<feature type="domain" description="PUB" evidence="2">
    <location>
        <begin position="64"/>
        <end position="128"/>
    </location>
</feature>
<dbReference type="InterPro" id="IPR018997">
    <property type="entry name" value="PUB_domain"/>
</dbReference>
<dbReference type="PANTHER" id="PTHR23153">
    <property type="entry name" value="UBX-RELATED"/>
    <property type="match status" value="1"/>
</dbReference>
<gene>
    <name evidence="3" type="ORF">CBRE1094_LOCUS32122</name>
</gene>
<name>A0A7S2I9J7_9EUKA</name>
<evidence type="ECO:0000313" key="3">
    <source>
        <dbReference type="EMBL" id="CAD9512225.1"/>
    </source>
</evidence>
<proteinExistence type="predicted"/>